<proteinExistence type="predicted"/>
<dbReference type="AlphaFoldDB" id="A0AA42CFB0"/>
<dbReference type="InterPro" id="IPR018634">
    <property type="entry name" value="ChrB_C"/>
</dbReference>
<keyword evidence="4" id="KW-1185">Reference proteome</keyword>
<dbReference type="Pfam" id="PF20229">
    <property type="entry name" value="ChrB_N"/>
    <property type="match status" value="1"/>
</dbReference>
<reference evidence="3" key="2">
    <citation type="submission" date="2022-10" db="EMBL/GenBank/DDBJ databases">
        <authorList>
            <person name="Trinh H.N."/>
        </authorList>
    </citation>
    <scope>NUCLEOTIDE SEQUENCE</scope>
    <source>
        <strain evidence="3">RN2-1</strain>
    </source>
</reference>
<dbReference type="InterPro" id="IPR046858">
    <property type="entry name" value="ChrB_N"/>
</dbReference>
<protein>
    <submittedName>
        <fullName evidence="3">Chromate resistance protein</fullName>
    </submittedName>
</protein>
<evidence type="ECO:0000313" key="4">
    <source>
        <dbReference type="Proteomes" id="UP001165679"/>
    </source>
</evidence>
<organism evidence="3 4">
    <name type="scientific">Limobrevibacterium gyesilva</name>
    <dbReference type="NCBI Taxonomy" id="2991712"/>
    <lineage>
        <taxon>Bacteria</taxon>
        <taxon>Pseudomonadati</taxon>
        <taxon>Pseudomonadota</taxon>
        <taxon>Alphaproteobacteria</taxon>
        <taxon>Acetobacterales</taxon>
        <taxon>Acetobacteraceae</taxon>
        <taxon>Limobrevibacterium</taxon>
    </lineage>
</organism>
<gene>
    <name evidence="3" type="ORF">OL599_17530</name>
</gene>
<dbReference type="Pfam" id="PF09828">
    <property type="entry name" value="ChrB_C"/>
    <property type="match status" value="1"/>
</dbReference>
<dbReference type="EMBL" id="JAPDNT010000018">
    <property type="protein sequence ID" value="MCW3476374.1"/>
    <property type="molecule type" value="Genomic_DNA"/>
</dbReference>
<evidence type="ECO:0000313" key="3">
    <source>
        <dbReference type="EMBL" id="MCW3476374.1"/>
    </source>
</evidence>
<accession>A0AA42CFB0</accession>
<feature type="domain" description="ChrB C-terminal" evidence="1">
    <location>
        <begin position="173"/>
        <end position="303"/>
    </location>
</feature>
<feature type="domain" description="ChrB N-terminal" evidence="2">
    <location>
        <begin position="12"/>
        <end position="134"/>
    </location>
</feature>
<evidence type="ECO:0000259" key="1">
    <source>
        <dbReference type="Pfam" id="PF09828"/>
    </source>
</evidence>
<sequence>MHQLPAKPAYLRVKIWRRLQGLGAVTVKNSVYALPATEQTQEDLEWLLKEIVEGGGEGLICEARLIDGLSDDEARALFNAAREADYDDLAKEARELSDTSSAGGEIRAKLARLRSNLARIVAIDFFDAVGRETAEGLLGALEERLRKEETASTPDRDAAPADADTEILKGRVWVTRQGVYVDRIATAWLIRRFIDPDARFKFVPAKGYAPQAGELRFDMFDAEFTHEGDRCTFEVLQARTGLTDPGLTAIGEIVHDIDLKDGKFGREEAGGIARLIEGIAIANREDNRRLERGGAVFDDLYGYFRRRRG</sequence>
<comment type="caution">
    <text evidence="3">The sequence shown here is derived from an EMBL/GenBank/DDBJ whole genome shotgun (WGS) entry which is preliminary data.</text>
</comment>
<evidence type="ECO:0000259" key="2">
    <source>
        <dbReference type="Pfam" id="PF20229"/>
    </source>
</evidence>
<dbReference type="Proteomes" id="UP001165679">
    <property type="component" value="Unassembled WGS sequence"/>
</dbReference>
<reference evidence="3" key="1">
    <citation type="submission" date="2022-09" db="EMBL/GenBank/DDBJ databases">
        <title>Rhodovastum sp. nov. RN2-1 isolated from soil in Seongnam, South Korea.</title>
        <authorList>
            <person name="Le N.T."/>
        </authorList>
    </citation>
    <scope>NUCLEOTIDE SEQUENCE</scope>
    <source>
        <strain evidence="3">RN2-1</strain>
    </source>
</reference>
<name>A0AA42CFB0_9PROT</name>